<dbReference type="Gene3D" id="3.40.47.10">
    <property type="match status" value="1"/>
</dbReference>
<dbReference type="SMART" id="SM00825">
    <property type="entry name" value="PKS_KS"/>
    <property type="match status" value="1"/>
</dbReference>
<evidence type="ECO:0000313" key="11">
    <source>
        <dbReference type="EMBL" id="GAX59135.1"/>
    </source>
</evidence>
<dbReference type="InterPro" id="IPR014031">
    <property type="entry name" value="Ketoacyl_synth_C"/>
</dbReference>
<dbReference type="GO" id="GO:0004315">
    <property type="term" value="F:3-oxoacyl-[acyl-carrier-protein] synthase activity"/>
    <property type="evidence" value="ECO:0007669"/>
    <property type="project" value="InterPro"/>
</dbReference>
<dbReference type="GO" id="GO:0005886">
    <property type="term" value="C:plasma membrane"/>
    <property type="evidence" value="ECO:0007669"/>
    <property type="project" value="TreeGrafter"/>
</dbReference>
<accession>A0A286TTF5</accession>
<dbReference type="InterPro" id="IPR050091">
    <property type="entry name" value="PKS_NRPS_Biosynth_Enz"/>
</dbReference>
<dbReference type="SUPFAM" id="SSF53901">
    <property type="entry name" value="Thiolase-like"/>
    <property type="match status" value="1"/>
</dbReference>
<dbReference type="PROSITE" id="PS00606">
    <property type="entry name" value="KS3_1"/>
    <property type="match status" value="1"/>
</dbReference>
<dbReference type="GO" id="GO:0005737">
    <property type="term" value="C:cytoplasm"/>
    <property type="evidence" value="ECO:0007669"/>
    <property type="project" value="UniProtKB-SubCell"/>
</dbReference>
<dbReference type="PANTHER" id="PTHR43775">
    <property type="entry name" value="FATTY ACID SYNTHASE"/>
    <property type="match status" value="1"/>
</dbReference>
<dbReference type="Gene3D" id="1.10.1200.10">
    <property type="entry name" value="ACP-like"/>
    <property type="match status" value="1"/>
</dbReference>
<dbReference type="GO" id="GO:0006633">
    <property type="term" value="P:fatty acid biosynthetic process"/>
    <property type="evidence" value="ECO:0007669"/>
    <property type="project" value="InterPro"/>
</dbReference>
<dbReference type="InterPro" id="IPR009081">
    <property type="entry name" value="PP-bd_ACP"/>
</dbReference>
<evidence type="ECO:0000256" key="8">
    <source>
        <dbReference type="ARBA" id="ARBA00054155"/>
    </source>
</evidence>
<feature type="domain" description="Ketosynthase family 3 (KS3)" evidence="10">
    <location>
        <begin position="164"/>
        <end position="603"/>
    </location>
</feature>
<evidence type="ECO:0000256" key="9">
    <source>
        <dbReference type="SAM" id="MobiDB-lite"/>
    </source>
</evidence>
<dbReference type="PANTHER" id="PTHR43775:SF37">
    <property type="entry name" value="SI:DKEY-61P9.11"/>
    <property type="match status" value="1"/>
</dbReference>
<dbReference type="SUPFAM" id="SSF47336">
    <property type="entry name" value="ACP-like"/>
    <property type="match status" value="1"/>
</dbReference>
<dbReference type="Proteomes" id="UP000218542">
    <property type="component" value="Unassembled WGS sequence"/>
</dbReference>
<gene>
    <name evidence="11" type="ORF">SCALIN_C01_0066</name>
</gene>
<evidence type="ECO:0000256" key="3">
    <source>
        <dbReference type="ARBA" id="ARBA00022450"/>
    </source>
</evidence>
<name>A0A286TTF5_9BACT</name>
<organism evidence="11 12">
    <name type="scientific">Candidatus Scalindua japonica</name>
    <dbReference type="NCBI Taxonomy" id="1284222"/>
    <lineage>
        <taxon>Bacteria</taxon>
        <taxon>Pseudomonadati</taxon>
        <taxon>Planctomycetota</taxon>
        <taxon>Candidatus Brocadiia</taxon>
        <taxon>Candidatus Brocadiales</taxon>
        <taxon>Candidatus Scalinduaceae</taxon>
        <taxon>Candidatus Scalindua</taxon>
    </lineage>
</organism>
<keyword evidence="6" id="KW-0808">Transferase</keyword>
<dbReference type="GO" id="GO:0071770">
    <property type="term" value="P:DIM/DIP cell wall layer assembly"/>
    <property type="evidence" value="ECO:0007669"/>
    <property type="project" value="TreeGrafter"/>
</dbReference>
<dbReference type="InterPro" id="IPR036736">
    <property type="entry name" value="ACP-like_sf"/>
</dbReference>
<dbReference type="InterPro" id="IPR020841">
    <property type="entry name" value="PKS_Beta-ketoAc_synthase_dom"/>
</dbReference>
<keyword evidence="12" id="KW-1185">Reference proteome</keyword>
<dbReference type="GO" id="GO:0004312">
    <property type="term" value="F:fatty acid synthase activity"/>
    <property type="evidence" value="ECO:0007669"/>
    <property type="project" value="TreeGrafter"/>
</dbReference>
<dbReference type="InterPro" id="IPR054514">
    <property type="entry name" value="RhiE-like_linker"/>
</dbReference>
<dbReference type="InterPro" id="IPR018201">
    <property type="entry name" value="Ketoacyl_synth_AS"/>
</dbReference>
<keyword evidence="7" id="KW-0677">Repeat</keyword>
<dbReference type="FunFam" id="3.40.47.10:FF:000019">
    <property type="entry name" value="Polyketide synthase type I"/>
    <property type="match status" value="1"/>
</dbReference>
<dbReference type="Pfam" id="PF02801">
    <property type="entry name" value="Ketoacyl-synt_C"/>
    <property type="match status" value="1"/>
</dbReference>
<comment type="function">
    <text evidence="8">Involved in production of the polyketide antibiotic thailandamide.</text>
</comment>
<comment type="subcellular location">
    <subcellularLocation>
        <location evidence="1">Cytoplasm</location>
    </subcellularLocation>
</comment>
<evidence type="ECO:0000259" key="10">
    <source>
        <dbReference type="PROSITE" id="PS52004"/>
    </source>
</evidence>
<dbReference type="PROSITE" id="PS52004">
    <property type="entry name" value="KS3_2"/>
    <property type="match status" value="1"/>
</dbReference>
<evidence type="ECO:0000313" key="12">
    <source>
        <dbReference type="Proteomes" id="UP000218542"/>
    </source>
</evidence>
<evidence type="ECO:0000256" key="4">
    <source>
        <dbReference type="ARBA" id="ARBA00022490"/>
    </source>
</evidence>
<dbReference type="AlphaFoldDB" id="A0A286TTF5"/>
<feature type="region of interest" description="Disordered" evidence="9">
    <location>
        <begin position="1"/>
        <end position="24"/>
    </location>
</feature>
<evidence type="ECO:0000256" key="1">
    <source>
        <dbReference type="ARBA" id="ARBA00004496"/>
    </source>
</evidence>
<comment type="caution">
    <text evidence="11">The sequence shown here is derived from an EMBL/GenBank/DDBJ whole genome shotgun (WGS) entry which is preliminary data.</text>
</comment>
<dbReference type="GO" id="GO:0031177">
    <property type="term" value="F:phosphopantetheine binding"/>
    <property type="evidence" value="ECO:0007669"/>
    <property type="project" value="InterPro"/>
</dbReference>
<comment type="pathway">
    <text evidence="2">Antibiotic biosynthesis.</text>
</comment>
<proteinExistence type="predicted"/>
<dbReference type="InterPro" id="IPR016039">
    <property type="entry name" value="Thiolase-like"/>
</dbReference>
<protein>
    <submittedName>
        <fullName evidence="11">Beta-ketoacyl synthase</fullName>
    </submittedName>
</protein>
<reference evidence="12" key="1">
    <citation type="journal article" date="2017" name="Environ. Microbiol. Rep.">
        <title>Genetic Diversity of Marine Anaerobic Ammonium-Oxidizing Bacteria as Revealed by Genomic and Proteomic Analyses of 'Candidatus Scalindua japonica'.</title>
        <authorList>
            <person name="Oshiki M."/>
            <person name="Mizuto K."/>
            <person name="Kimura Z."/>
            <person name="Kindaichi T."/>
            <person name="Satoh H."/>
            <person name="Okabe S."/>
        </authorList>
    </citation>
    <scope>NUCLEOTIDE SEQUENCE [LARGE SCALE GENOMIC DNA]</scope>
    <source>
        <strain evidence="12">husup-a2</strain>
    </source>
</reference>
<dbReference type="EMBL" id="BAOS01000001">
    <property type="protein sequence ID" value="GAX59135.1"/>
    <property type="molecule type" value="Genomic_DNA"/>
</dbReference>
<dbReference type="CDD" id="cd00833">
    <property type="entry name" value="PKS"/>
    <property type="match status" value="1"/>
</dbReference>
<keyword evidence="3" id="KW-0596">Phosphopantetheine</keyword>
<sequence length="810" mass="90711">MNEGTSGESGDETSLNNLDEKSDDRKFQSEQLIIKAENYLKKILASEIKLPENKIDSHEDFENYGINSTMVMTLNSILEGDFGLLSKTLFFEYGTIHELASYFVANHCEKLCKILTINERGLKTALNVPQDIDTGIDSLEKNRFIQKYVPELSSDVRQPFIFKEDDIAIIGVSGKYPMSKDLHEFWENLESGRNCITEIPEERWDYNAYFDSKKGKKGKSYNKWGGFIQDVDKFDPLFFRITPRDAKLMDPQQRLFLEVVWSTIEDAGYDSDRISHSMENSGFGDVGVFVGVMSADYQHFGIEENLKGNALATNTSYWDIANRVSYFFNFHGPSISIDTACSSSLTAIHMACESIKRGECRVAVAGGVNLSIHPRKYIGLSQFRFMSSDGRCRSFGEGGDGYVPGEGVGAIVLKPLSDAIADSDNIYAVIKGTSVNHGGKTNGYTVPNPNAHSMLINRTLEKANINPETLSYVEAHGTGTSLGDPIEITGLSKAFRRYTQNKQFCPIGSVKSNIGHLEAAAGIAALTKVLLQMKYKKLVPSIHSEMLNPNIHFDDSPFFVQRELCDWNKPVINENGKMNEYPRRAGVSSFGAGGANAHMIIEEYDGGFLPGKVSYSDDKSSEIIILSAKDEERLEEYVKVLKNYLIRVFKLNDEGDGHVLAEEYILKNIAYTLQIGRKAFEYRLAIIVKTREELLIKLNEFLNKKADIKDLFTGSVESAENSMTAKVQTAEEQELVKYLFNNKKASSIASSWVGGSEINWEGLYKDRDCKRVSLPTYPFARESYWMHADFAANPLTSLSGKDEVSSVLRR</sequence>
<dbReference type="OrthoDB" id="219272at2"/>
<dbReference type="RefSeq" id="WP_096892274.1">
    <property type="nucleotide sequence ID" value="NZ_BAOS01000001.1"/>
</dbReference>
<dbReference type="Gene3D" id="1.10.1240.100">
    <property type="match status" value="1"/>
</dbReference>
<dbReference type="Pfam" id="PF00550">
    <property type="entry name" value="PP-binding"/>
    <property type="match status" value="1"/>
</dbReference>
<evidence type="ECO:0000256" key="2">
    <source>
        <dbReference type="ARBA" id="ARBA00004792"/>
    </source>
</evidence>
<dbReference type="InterPro" id="IPR014030">
    <property type="entry name" value="Ketoacyl_synth_N"/>
</dbReference>
<evidence type="ECO:0000256" key="6">
    <source>
        <dbReference type="ARBA" id="ARBA00022679"/>
    </source>
</evidence>
<evidence type="ECO:0000256" key="7">
    <source>
        <dbReference type="ARBA" id="ARBA00022737"/>
    </source>
</evidence>
<feature type="compositionally biased region" description="Polar residues" evidence="9">
    <location>
        <begin position="1"/>
        <end position="17"/>
    </location>
</feature>
<dbReference type="InterPro" id="IPR020806">
    <property type="entry name" value="PKS_PP-bd"/>
</dbReference>
<keyword evidence="5" id="KW-0597">Phosphoprotein</keyword>
<dbReference type="Pfam" id="PF00109">
    <property type="entry name" value="ketoacyl-synt"/>
    <property type="match status" value="1"/>
</dbReference>
<dbReference type="Pfam" id="PF22336">
    <property type="entry name" value="RhiE-like_linker"/>
    <property type="match status" value="1"/>
</dbReference>
<dbReference type="SMART" id="SM00823">
    <property type="entry name" value="PKS_PP"/>
    <property type="match status" value="1"/>
</dbReference>
<evidence type="ECO:0000256" key="5">
    <source>
        <dbReference type="ARBA" id="ARBA00022553"/>
    </source>
</evidence>
<keyword evidence="4" id="KW-0963">Cytoplasm</keyword>